<dbReference type="SMART" id="SM00091">
    <property type="entry name" value="PAS"/>
    <property type="match status" value="1"/>
</dbReference>
<dbReference type="InterPro" id="IPR029016">
    <property type="entry name" value="GAF-like_dom_sf"/>
</dbReference>
<keyword evidence="6" id="KW-0902">Two-component regulatory system</keyword>
<dbReference type="InterPro" id="IPR003594">
    <property type="entry name" value="HATPase_dom"/>
</dbReference>
<dbReference type="Gene3D" id="1.10.287.130">
    <property type="match status" value="1"/>
</dbReference>
<gene>
    <name evidence="9" type="ORF">NEF87_003764</name>
</gene>
<proteinExistence type="predicted"/>
<keyword evidence="5" id="KW-0067">ATP-binding</keyword>
<accession>A0ABY6HY55</accession>
<evidence type="ECO:0000259" key="8">
    <source>
        <dbReference type="PROSITE" id="PS50112"/>
    </source>
</evidence>
<dbReference type="InterPro" id="IPR000014">
    <property type="entry name" value="PAS"/>
</dbReference>
<dbReference type="PANTHER" id="PTHR43065">
    <property type="entry name" value="SENSOR HISTIDINE KINASE"/>
    <property type="match status" value="1"/>
</dbReference>
<keyword evidence="10" id="KW-1185">Reference proteome</keyword>
<dbReference type="CDD" id="cd00130">
    <property type="entry name" value="PAS"/>
    <property type="match status" value="1"/>
</dbReference>
<evidence type="ECO:0000313" key="9">
    <source>
        <dbReference type="EMBL" id="UYP47479.1"/>
    </source>
</evidence>
<dbReference type="PANTHER" id="PTHR43065:SF10">
    <property type="entry name" value="PEROXIDE STRESS-ACTIVATED HISTIDINE KINASE MAK3"/>
    <property type="match status" value="1"/>
</dbReference>
<dbReference type="Pfam" id="PF01590">
    <property type="entry name" value="GAF"/>
    <property type="match status" value="1"/>
</dbReference>
<dbReference type="Proteomes" id="UP001208689">
    <property type="component" value="Chromosome"/>
</dbReference>
<feature type="domain" description="Histidine kinase" evidence="7">
    <location>
        <begin position="360"/>
        <end position="618"/>
    </location>
</feature>
<organism evidence="9 10">
    <name type="scientific">Candidatus Lokiarchaeum ossiferum</name>
    <dbReference type="NCBI Taxonomy" id="2951803"/>
    <lineage>
        <taxon>Archaea</taxon>
        <taxon>Promethearchaeati</taxon>
        <taxon>Promethearchaeota</taxon>
        <taxon>Promethearchaeia</taxon>
        <taxon>Promethearchaeales</taxon>
        <taxon>Promethearchaeaceae</taxon>
        <taxon>Candidatus Lokiarchaeum</taxon>
    </lineage>
</organism>
<keyword evidence="3" id="KW-0547">Nucleotide-binding</keyword>
<reference evidence="9" key="1">
    <citation type="submission" date="2022-09" db="EMBL/GenBank/DDBJ databases">
        <title>Actin cytoskeleton and complex cell architecture in an #Asgard archaeon.</title>
        <authorList>
            <person name="Ponce Toledo R.I."/>
            <person name="Schleper C."/>
            <person name="Rodrigues Oliveira T."/>
            <person name="Wollweber F."/>
            <person name="Xu J."/>
            <person name="Rittmann S."/>
            <person name="Klingl A."/>
            <person name="Pilhofer M."/>
        </authorList>
    </citation>
    <scope>NUCLEOTIDE SEQUENCE</scope>
    <source>
        <strain evidence="9">B-35</strain>
    </source>
</reference>
<dbReference type="InterPro" id="IPR013767">
    <property type="entry name" value="PAS_fold"/>
</dbReference>
<dbReference type="InterPro" id="IPR005467">
    <property type="entry name" value="His_kinase_dom"/>
</dbReference>
<dbReference type="Gene3D" id="3.30.450.40">
    <property type="match status" value="1"/>
</dbReference>
<evidence type="ECO:0000259" key="7">
    <source>
        <dbReference type="PROSITE" id="PS50109"/>
    </source>
</evidence>
<evidence type="ECO:0000256" key="5">
    <source>
        <dbReference type="ARBA" id="ARBA00022840"/>
    </source>
</evidence>
<name>A0ABY6HY55_9ARCH</name>
<dbReference type="SUPFAM" id="SSF55781">
    <property type="entry name" value="GAF domain-like"/>
    <property type="match status" value="1"/>
</dbReference>
<dbReference type="PROSITE" id="PS50112">
    <property type="entry name" value="PAS"/>
    <property type="match status" value="1"/>
</dbReference>
<keyword evidence="2" id="KW-0808">Transferase</keyword>
<dbReference type="NCBIfam" id="TIGR00229">
    <property type="entry name" value="sensory_box"/>
    <property type="match status" value="1"/>
</dbReference>
<dbReference type="PROSITE" id="PS50109">
    <property type="entry name" value="HIS_KIN"/>
    <property type="match status" value="1"/>
</dbReference>
<feature type="domain" description="PAS" evidence="8">
    <location>
        <begin position="189"/>
        <end position="258"/>
    </location>
</feature>
<dbReference type="SUPFAM" id="SSF55785">
    <property type="entry name" value="PYP-like sensor domain (PAS domain)"/>
    <property type="match status" value="1"/>
</dbReference>
<dbReference type="Pfam" id="PF02518">
    <property type="entry name" value="HATPase_c"/>
    <property type="match status" value="1"/>
</dbReference>
<dbReference type="SMART" id="SM00387">
    <property type="entry name" value="HATPase_c"/>
    <property type="match status" value="1"/>
</dbReference>
<evidence type="ECO:0000256" key="3">
    <source>
        <dbReference type="ARBA" id="ARBA00022741"/>
    </source>
</evidence>
<evidence type="ECO:0000313" key="10">
    <source>
        <dbReference type="Proteomes" id="UP001208689"/>
    </source>
</evidence>
<sequence length="618" mass="71212">MVKESPNIDPAFLQQIKEIRQTLYLLLEIDRPEKVLERFLEGYSSILKADASTIVFWESELGFFNTLYNIPNDIPLKGMILIPEQGGLDGRIFREQHTKPLCLSNYSKNMDAYAIMKPIGYQYAYGIPLFSHNQTIIGTMCFYFKERTKKITQNEEILLEEIGQQTSIAILNARLNQQLEDSKKDSEESRNFLDLLLNSSPDIIINTDLTGKIKFWNKAAEKSTGFPANIMMNQKLPLVSDENEEFFYSKFGEARKGKTIFNFKILLKTKKLKGAETEIHRTINMSLVPVRNQKENLDSILLTGQDISEKQNLKKQVDEYNLALNQKDLALIQKDELLLQTQEELIIAEKLATIGLISDKLNHQINNPLMGIISALSIHLDDIEELEKLRIQGGNTITENISHFLKPQVLDIISEGERIKFILKELRHFSEVAKEVHYRDNTELFEVINQVINELKDEPAYADIKLKLSKKINKAKILGNFNQLKYVIRVMLENSTRAINLAKIYDPSRQPEIEIYINKFILNQKKYIRFELSDNGIGLNTDQISRIFEPFYTLWDNPNQNPNDPEENHVGLSLATAQIILHNHHAYINVEGKKLDPSQNEKDRKNSGTKITIDFPEI</sequence>
<keyword evidence="1" id="KW-0597">Phosphoprotein</keyword>
<dbReference type="Pfam" id="PF00989">
    <property type="entry name" value="PAS"/>
    <property type="match status" value="1"/>
</dbReference>
<dbReference type="InterPro" id="IPR035965">
    <property type="entry name" value="PAS-like_dom_sf"/>
</dbReference>
<evidence type="ECO:0000256" key="4">
    <source>
        <dbReference type="ARBA" id="ARBA00022777"/>
    </source>
</evidence>
<evidence type="ECO:0000256" key="1">
    <source>
        <dbReference type="ARBA" id="ARBA00022553"/>
    </source>
</evidence>
<dbReference type="Gene3D" id="3.30.450.20">
    <property type="entry name" value="PAS domain"/>
    <property type="match status" value="1"/>
</dbReference>
<dbReference type="EMBL" id="CP104013">
    <property type="protein sequence ID" value="UYP47479.1"/>
    <property type="molecule type" value="Genomic_DNA"/>
</dbReference>
<dbReference type="CDD" id="cd00075">
    <property type="entry name" value="HATPase"/>
    <property type="match status" value="1"/>
</dbReference>
<dbReference type="SUPFAM" id="SSF55874">
    <property type="entry name" value="ATPase domain of HSP90 chaperone/DNA topoisomerase II/histidine kinase"/>
    <property type="match status" value="1"/>
</dbReference>
<protein>
    <recommendedName>
        <fullName evidence="11">PAS domain S-box protein</fullName>
    </recommendedName>
</protein>
<dbReference type="Gene3D" id="3.30.565.10">
    <property type="entry name" value="Histidine kinase-like ATPase, C-terminal domain"/>
    <property type="match status" value="1"/>
</dbReference>
<evidence type="ECO:0000256" key="2">
    <source>
        <dbReference type="ARBA" id="ARBA00022679"/>
    </source>
</evidence>
<evidence type="ECO:0008006" key="11">
    <source>
        <dbReference type="Google" id="ProtNLM"/>
    </source>
</evidence>
<keyword evidence="4" id="KW-0418">Kinase</keyword>
<evidence type="ECO:0000256" key="6">
    <source>
        <dbReference type="ARBA" id="ARBA00023012"/>
    </source>
</evidence>
<dbReference type="SMART" id="SM00065">
    <property type="entry name" value="GAF"/>
    <property type="match status" value="1"/>
</dbReference>
<dbReference type="InterPro" id="IPR003018">
    <property type="entry name" value="GAF"/>
</dbReference>
<dbReference type="InterPro" id="IPR036890">
    <property type="entry name" value="HATPase_C_sf"/>
</dbReference>